<reference evidence="1 2" key="1">
    <citation type="journal article" date="2018" name="PLoS Genet.">
        <title>Population sequencing reveals clonal diversity and ancestral inbreeding in the grapevine cultivar Chardonnay.</title>
        <authorList>
            <person name="Roach M.J."/>
            <person name="Johnson D.L."/>
            <person name="Bohlmann J."/>
            <person name="van Vuuren H.J."/>
            <person name="Jones S.J."/>
            <person name="Pretorius I.S."/>
            <person name="Schmidt S.A."/>
            <person name="Borneman A.R."/>
        </authorList>
    </citation>
    <scope>NUCLEOTIDE SEQUENCE [LARGE SCALE GENOMIC DNA]</scope>
    <source>
        <strain evidence="2">cv. Chardonnay</strain>
        <tissue evidence="1">Leaf</tissue>
    </source>
</reference>
<comment type="caution">
    <text evidence="1">The sequence shown here is derived from an EMBL/GenBank/DDBJ whole genome shotgun (WGS) entry which is preliminary data.</text>
</comment>
<protein>
    <submittedName>
        <fullName evidence="1">Uncharacterized protein</fullName>
    </submittedName>
</protein>
<organism evidence="1 2">
    <name type="scientific">Vitis vinifera</name>
    <name type="common">Grape</name>
    <dbReference type="NCBI Taxonomy" id="29760"/>
    <lineage>
        <taxon>Eukaryota</taxon>
        <taxon>Viridiplantae</taxon>
        <taxon>Streptophyta</taxon>
        <taxon>Embryophyta</taxon>
        <taxon>Tracheophyta</taxon>
        <taxon>Spermatophyta</taxon>
        <taxon>Magnoliopsida</taxon>
        <taxon>eudicotyledons</taxon>
        <taxon>Gunneridae</taxon>
        <taxon>Pentapetalae</taxon>
        <taxon>rosids</taxon>
        <taxon>Vitales</taxon>
        <taxon>Vitaceae</taxon>
        <taxon>Viteae</taxon>
        <taxon>Vitis</taxon>
    </lineage>
</organism>
<accession>A0A438HDE6</accession>
<proteinExistence type="predicted"/>
<dbReference type="AlphaFoldDB" id="A0A438HDE6"/>
<evidence type="ECO:0000313" key="1">
    <source>
        <dbReference type="EMBL" id="RVW82467.1"/>
    </source>
</evidence>
<dbReference type="Proteomes" id="UP000288805">
    <property type="component" value="Unassembled WGS sequence"/>
</dbReference>
<name>A0A438HDE6_VITVI</name>
<gene>
    <name evidence="1" type="ORF">CK203_046251</name>
</gene>
<evidence type="ECO:0000313" key="2">
    <source>
        <dbReference type="Proteomes" id="UP000288805"/>
    </source>
</evidence>
<sequence>MRSLSLFPSPSLPPSLSPSPPDLFILYLEDIHQRTLHMDQYRAPPNFKRLLSAKLKFFTTNGKLIKVNHMPRIGGVMVLNLLATCWHFALFG</sequence>
<dbReference type="EMBL" id="QGNW01000239">
    <property type="protein sequence ID" value="RVW82467.1"/>
    <property type="molecule type" value="Genomic_DNA"/>
</dbReference>